<sequence length="268" mass="30098">MNTAVYKFVETKAEIISIGNEVVSGRTVNTNASHIAWRLTSMGFFVKRIVSVRDEEDEIKDALLDSIRRGASLIVTTGGLGPTYDDKTLESIAKALQLDLELNEDALKMIEAKYRSKGIPLTEDRRKMALLPKGSIPIENNEGIAPGVIIDYKDSQILCTPGVPREMEGILETFLKGYLKSRPETSYYEESFVVSGIGESSISPLIKELVKKYNLYIKSHPKGKELQDPELEIQIAGNGQLDEIRRRVKECREEMEKAILKNNLSKKY</sequence>
<dbReference type="NCBIfam" id="NF002291">
    <property type="entry name" value="PRK01215.1"/>
    <property type="match status" value="1"/>
</dbReference>
<feature type="domain" description="MoaB/Mog" evidence="1">
    <location>
        <begin position="14"/>
        <end position="182"/>
    </location>
</feature>
<dbReference type="InterPro" id="IPR036425">
    <property type="entry name" value="MoaB/Mog-like_dom_sf"/>
</dbReference>
<organism evidence="2 3">
    <name type="scientific">Sulfuracidifex tepidarius</name>
    <dbReference type="NCBI Taxonomy" id="1294262"/>
    <lineage>
        <taxon>Archaea</taxon>
        <taxon>Thermoproteota</taxon>
        <taxon>Thermoprotei</taxon>
        <taxon>Sulfolobales</taxon>
        <taxon>Sulfolobaceae</taxon>
        <taxon>Sulfuracidifex</taxon>
    </lineage>
</organism>
<dbReference type="AlphaFoldDB" id="A0A510DWL2"/>
<accession>A0A510DWL2</accession>
<evidence type="ECO:0000259" key="1">
    <source>
        <dbReference type="SMART" id="SM00852"/>
    </source>
</evidence>
<dbReference type="InterPro" id="IPR001453">
    <property type="entry name" value="MoaB/Mog_dom"/>
</dbReference>
<dbReference type="Gene3D" id="3.40.980.10">
    <property type="entry name" value="MoaB/Mog-like domain"/>
    <property type="match status" value="1"/>
</dbReference>
<gene>
    <name evidence="2" type="ORF">IC006_1942</name>
</gene>
<dbReference type="SMART" id="SM00852">
    <property type="entry name" value="MoCF_biosynth"/>
    <property type="match status" value="1"/>
</dbReference>
<dbReference type="InterPro" id="IPR050101">
    <property type="entry name" value="CinA"/>
</dbReference>
<evidence type="ECO:0000313" key="3">
    <source>
        <dbReference type="Proteomes" id="UP000322983"/>
    </source>
</evidence>
<dbReference type="PANTHER" id="PTHR13939:SF0">
    <property type="entry name" value="NMN AMIDOHYDROLASE-LIKE PROTEIN YFAY"/>
    <property type="match status" value="1"/>
</dbReference>
<evidence type="ECO:0000313" key="2">
    <source>
        <dbReference type="EMBL" id="BBG24613.1"/>
    </source>
</evidence>
<dbReference type="STRING" id="1294262.GCA_001316085_00053"/>
<dbReference type="KEGG" id="step:IC006_1942"/>
<dbReference type="Proteomes" id="UP000322983">
    <property type="component" value="Chromosome"/>
</dbReference>
<reference evidence="2 3" key="1">
    <citation type="journal article" date="2020" name="Int. J. Syst. Evol. Microbiol.">
        <title>Sulfuracidifex tepidarius gen. nov., sp. nov. and transfer of Sulfolobus metallicus Huber and Stetter 1992 to the genus Sulfuracidifex as Sulfuracidifex metallicus comb. nov.</title>
        <authorList>
            <person name="Itoh T."/>
            <person name="Miura T."/>
            <person name="Sakai H.D."/>
            <person name="Kato S."/>
            <person name="Ohkuma M."/>
            <person name="Takashina T."/>
        </authorList>
    </citation>
    <scope>NUCLEOTIDE SEQUENCE [LARGE SCALE GENOMIC DNA]</scope>
    <source>
        <strain evidence="2 3">IC-006</strain>
    </source>
</reference>
<dbReference type="EMBL" id="AP018929">
    <property type="protein sequence ID" value="BBG24613.1"/>
    <property type="molecule type" value="Genomic_DNA"/>
</dbReference>
<dbReference type="SUPFAM" id="SSF53218">
    <property type="entry name" value="Molybdenum cofactor biosynthesis proteins"/>
    <property type="match status" value="1"/>
</dbReference>
<dbReference type="Pfam" id="PF00994">
    <property type="entry name" value="MoCF_biosynth"/>
    <property type="match status" value="1"/>
</dbReference>
<dbReference type="PANTHER" id="PTHR13939">
    <property type="entry name" value="NICOTINAMIDE-NUCLEOTIDE AMIDOHYDROLASE PNCC"/>
    <property type="match status" value="1"/>
</dbReference>
<dbReference type="CDD" id="cd00885">
    <property type="entry name" value="cinA"/>
    <property type="match status" value="1"/>
</dbReference>
<protein>
    <recommendedName>
        <fullName evidence="1">MoaB/Mog domain-containing protein</fullName>
    </recommendedName>
</protein>
<name>A0A510DWL2_9CREN</name>
<proteinExistence type="predicted"/>
<keyword evidence="3" id="KW-1185">Reference proteome</keyword>